<dbReference type="InterPro" id="IPR024529">
    <property type="entry name" value="ECF_trnsprt_substrate-spec"/>
</dbReference>
<evidence type="ECO:0000256" key="8">
    <source>
        <dbReference type="PIRNR" id="PIRNR037778"/>
    </source>
</evidence>
<name>A0A9J6P3J9_9CLOT</name>
<keyword evidence="6 9" id="KW-1133">Transmembrane helix</keyword>
<evidence type="ECO:0000256" key="6">
    <source>
        <dbReference type="ARBA" id="ARBA00022989"/>
    </source>
</evidence>
<dbReference type="EMBL" id="JAGSOJ010000002">
    <property type="protein sequence ID" value="MCM1990096.1"/>
    <property type="molecule type" value="Genomic_DNA"/>
</dbReference>
<feature type="transmembrane region" description="Helical" evidence="9">
    <location>
        <begin position="44"/>
        <end position="64"/>
    </location>
</feature>
<evidence type="ECO:0000256" key="5">
    <source>
        <dbReference type="ARBA" id="ARBA00022692"/>
    </source>
</evidence>
<comment type="subcellular location">
    <subcellularLocation>
        <location evidence="1">Cell membrane</location>
        <topology evidence="1">Multi-pass membrane protein</topology>
    </subcellularLocation>
</comment>
<dbReference type="InterPro" id="IPR025720">
    <property type="entry name" value="RibU"/>
</dbReference>
<feature type="transmembrane region" description="Helical" evidence="9">
    <location>
        <begin position="76"/>
        <end position="99"/>
    </location>
</feature>
<keyword evidence="4 8" id="KW-1003">Cell membrane</keyword>
<evidence type="ECO:0000313" key="11">
    <source>
        <dbReference type="Proteomes" id="UP001056429"/>
    </source>
</evidence>
<evidence type="ECO:0000256" key="4">
    <source>
        <dbReference type="ARBA" id="ARBA00022475"/>
    </source>
</evidence>
<organism evidence="10 11">
    <name type="scientific">Oceanirhabdus seepicola</name>
    <dbReference type="NCBI Taxonomy" id="2828781"/>
    <lineage>
        <taxon>Bacteria</taxon>
        <taxon>Bacillati</taxon>
        <taxon>Bacillota</taxon>
        <taxon>Clostridia</taxon>
        <taxon>Eubacteriales</taxon>
        <taxon>Clostridiaceae</taxon>
        <taxon>Oceanirhabdus</taxon>
    </lineage>
</organism>
<evidence type="ECO:0000256" key="9">
    <source>
        <dbReference type="SAM" id="Phobius"/>
    </source>
</evidence>
<protein>
    <recommendedName>
        <fullName evidence="8">Riboflavin transporter</fullName>
    </recommendedName>
</protein>
<dbReference type="GO" id="GO:0005886">
    <property type="term" value="C:plasma membrane"/>
    <property type="evidence" value="ECO:0007669"/>
    <property type="project" value="UniProtKB-SubCell"/>
</dbReference>
<proteinExistence type="inferred from homology"/>
<dbReference type="PANTHER" id="PTHR38438:SF1">
    <property type="entry name" value="RIBOFLAVIN TRANSPORTER RIBU"/>
    <property type="match status" value="1"/>
</dbReference>
<comment type="similarity">
    <text evidence="2 8">Belongs to the prokaryotic riboflavin transporter (P-RFT) (TC 2.A.87) family.</text>
</comment>
<reference evidence="10" key="2">
    <citation type="submission" date="2021-04" db="EMBL/GenBank/DDBJ databases">
        <authorList>
            <person name="Dong X."/>
        </authorList>
    </citation>
    <scope>NUCLEOTIDE SEQUENCE</scope>
    <source>
        <strain evidence="10">ZWT</strain>
    </source>
</reference>
<dbReference type="PIRSF" id="PIRSF037778">
    <property type="entry name" value="UCP037778_transp_RibU"/>
    <property type="match status" value="1"/>
</dbReference>
<keyword evidence="3 8" id="KW-0813">Transport</keyword>
<dbReference type="Gene3D" id="1.10.1760.20">
    <property type="match status" value="1"/>
</dbReference>
<dbReference type="RefSeq" id="WP_250859140.1">
    <property type="nucleotide sequence ID" value="NZ_JAGSOJ010000002.1"/>
</dbReference>
<evidence type="ECO:0000256" key="2">
    <source>
        <dbReference type="ARBA" id="ARBA00005540"/>
    </source>
</evidence>
<keyword evidence="11" id="KW-1185">Reference proteome</keyword>
<evidence type="ECO:0000256" key="3">
    <source>
        <dbReference type="ARBA" id="ARBA00022448"/>
    </source>
</evidence>
<keyword evidence="5 9" id="KW-0812">Transmembrane</keyword>
<gene>
    <name evidence="10" type="ORF">KDK92_10130</name>
</gene>
<keyword evidence="7 8" id="KW-0472">Membrane</keyword>
<reference evidence="10" key="1">
    <citation type="journal article" date="2021" name="mSystems">
        <title>Bacteria and Archaea Synergistically Convert Glycine Betaine to Biogenic Methane in the Formosa Cold Seep of the South China Sea.</title>
        <authorList>
            <person name="Li L."/>
            <person name="Zhang W."/>
            <person name="Zhang S."/>
            <person name="Song L."/>
            <person name="Sun Q."/>
            <person name="Zhang H."/>
            <person name="Xiang H."/>
            <person name="Dong X."/>
        </authorList>
    </citation>
    <scope>NUCLEOTIDE SEQUENCE</scope>
    <source>
        <strain evidence="10">ZWT</strain>
    </source>
</reference>
<feature type="transmembrane region" description="Helical" evidence="9">
    <location>
        <begin position="108"/>
        <end position="131"/>
    </location>
</feature>
<sequence>MRKMSLSILMKVSILAAMAVILQFIDFPLTMFFPEFLKIDISDVPALIGGFAFGPVAGILVVLIKNIIHGLMAGQTLWVGEFANFIVGASLVGVASVIYKRKRTMKGAIIGLVIGTIFMAIVGALTNYYILLPLYSKVMGWDMNAFVEVGRAVNPAIKNFWGYILLAIVPFNILKGIVASVVTVLVYKPIAVFLRREASKAVQI</sequence>
<evidence type="ECO:0000256" key="1">
    <source>
        <dbReference type="ARBA" id="ARBA00004651"/>
    </source>
</evidence>
<feature type="transmembrane region" description="Helical" evidence="9">
    <location>
        <begin position="12"/>
        <end position="32"/>
    </location>
</feature>
<feature type="transmembrane region" description="Helical" evidence="9">
    <location>
        <begin position="160"/>
        <end position="187"/>
    </location>
</feature>
<accession>A0A9J6P3J9</accession>
<dbReference type="GO" id="GO:0032217">
    <property type="term" value="F:riboflavin transmembrane transporter activity"/>
    <property type="evidence" value="ECO:0007669"/>
    <property type="project" value="UniProtKB-UniRule"/>
</dbReference>
<dbReference type="PANTHER" id="PTHR38438">
    <property type="entry name" value="RIBOFLAVIN TRANSPORTER RIBU"/>
    <property type="match status" value="1"/>
</dbReference>
<dbReference type="Proteomes" id="UP001056429">
    <property type="component" value="Unassembled WGS sequence"/>
</dbReference>
<evidence type="ECO:0000313" key="10">
    <source>
        <dbReference type="EMBL" id="MCM1990096.1"/>
    </source>
</evidence>
<comment type="function">
    <text evidence="8">Probably a riboflavin-binding protein that interacts with the energy-coupling factor (ECF) ABC-transporter complex.</text>
</comment>
<evidence type="ECO:0000256" key="7">
    <source>
        <dbReference type="ARBA" id="ARBA00023136"/>
    </source>
</evidence>
<dbReference type="Pfam" id="PF12822">
    <property type="entry name" value="ECF_trnsprt"/>
    <property type="match status" value="1"/>
</dbReference>
<dbReference type="AlphaFoldDB" id="A0A9J6P3J9"/>
<comment type="caution">
    <text evidence="10">The sequence shown here is derived from an EMBL/GenBank/DDBJ whole genome shotgun (WGS) entry which is preliminary data.</text>
</comment>